<dbReference type="GO" id="GO:0004523">
    <property type="term" value="F:RNA-DNA hybrid ribonuclease activity"/>
    <property type="evidence" value="ECO:0007669"/>
    <property type="project" value="UniProtKB-EC"/>
</dbReference>
<dbReference type="CDD" id="cd01647">
    <property type="entry name" value="RT_LTR"/>
    <property type="match status" value="1"/>
</dbReference>
<evidence type="ECO:0000256" key="2">
    <source>
        <dbReference type="ARBA" id="ARBA00012180"/>
    </source>
</evidence>
<sequence>MNSELELKTVTPGQQRRQHSWLKSSSLPGGFKDTATSAMNGTPDARAQQEIPEVLNLLKDYCRGTGTVQGLMMQAVMEEEDPPVQYFPTQQAALLVDLSHLSVEEQEQVAGLMNPTLFTEKPGYTDMVQHSIHLKGNTLACQTYYRVTERLLPMLQEELVLMREMGVIEPSNSEWCSSIVQVSKKDGTMHFCIDFRMINTLSKFNPYPMLRVDDMIERPGKARYITTTDLSKGYWQVPLAQESKELSALRTPYGMFPFTVIVFGLQGAPATFQSLMDQVLEGTADYVVAYLDDMAIFSDT</sequence>
<comment type="similarity">
    <text evidence="1">Belongs to the beta type-B retroviral polymerase family. HERV class-II K(HML-2) pol subfamily.</text>
</comment>
<feature type="compositionally biased region" description="Polar residues" evidence="3">
    <location>
        <begin position="11"/>
        <end position="27"/>
    </location>
</feature>
<dbReference type="Pfam" id="PF00078">
    <property type="entry name" value="RVT_1"/>
    <property type="match status" value="1"/>
</dbReference>
<keyword evidence="6" id="KW-1185">Reference proteome</keyword>
<dbReference type="Gene3D" id="3.10.10.10">
    <property type="entry name" value="HIV Type 1 Reverse Transcriptase, subunit A, domain 1"/>
    <property type="match status" value="1"/>
</dbReference>
<dbReference type="AlphaFoldDB" id="A0AAD9E3Y5"/>
<accession>A0AAD9E3Y5</accession>
<feature type="region of interest" description="Disordered" evidence="3">
    <location>
        <begin position="1"/>
        <end position="44"/>
    </location>
</feature>
<gene>
    <name evidence="5" type="ORF">P4O66_020238</name>
</gene>
<dbReference type="Gene3D" id="3.30.70.270">
    <property type="match status" value="1"/>
</dbReference>
<dbReference type="EC" id="3.1.26.4" evidence="2"/>
<reference evidence="5" key="1">
    <citation type="submission" date="2023-03" db="EMBL/GenBank/DDBJ databases">
        <title>Electrophorus voltai genome.</title>
        <authorList>
            <person name="Bian C."/>
        </authorList>
    </citation>
    <scope>NUCLEOTIDE SEQUENCE</scope>
    <source>
        <strain evidence="5">CB-2022</strain>
        <tissue evidence="5">Muscle</tissue>
    </source>
</reference>
<name>A0AAD9E3Y5_9TELE</name>
<dbReference type="InterPro" id="IPR053134">
    <property type="entry name" value="RNA-dir_DNA_polymerase"/>
</dbReference>
<evidence type="ECO:0000313" key="5">
    <source>
        <dbReference type="EMBL" id="KAK1804196.1"/>
    </source>
</evidence>
<organism evidence="5 6">
    <name type="scientific">Electrophorus voltai</name>
    <dbReference type="NCBI Taxonomy" id="2609070"/>
    <lineage>
        <taxon>Eukaryota</taxon>
        <taxon>Metazoa</taxon>
        <taxon>Chordata</taxon>
        <taxon>Craniata</taxon>
        <taxon>Vertebrata</taxon>
        <taxon>Euteleostomi</taxon>
        <taxon>Actinopterygii</taxon>
        <taxon>Neopterygii</taxon>
        <taxon>Teleostei</taxon>
        <taxon>Ostariophysi</taxon>
        <taxon>Gymnotiformes</taxon>
        <taxon>Gymnotoidei</taxon>
        <taxon>Gymnotidae</taxon>
        <taxon>Electrophorus</taxon>
    </lineage>
</organism>
<dbReference type="Proteomes" id="UP001239994">
    <property type="component" value="Unassembled WGS sequence"/>
</dbReference>
<comment type="caution">
    <text evidence="5">The sequence shown here is derived from an EMBL/GenBank/DDBJ whole genome shotgun (WGS) entry which is preliminary data.</text>
</comment>
<dbReference type="EMBL" id="JAROKS010000004">
    <property type="protein sequence ID" value="KAK1804196.1"/>
    <property type="molecule type" value="Genomic_DNA"/>
</dbReference>
<dbReference type="InterPro" id="IPR043502">
    <property type="entry name" value="DNA/RNA_pol_sf"/>
</dbReference>
<evidence type="ECO:0000259" key="4">
    <source>
        <dbReference type="Pfam" id="PF00078"/>
    </source>
</evidence>
<dbReference type="PANTHER" id="PTHR24559:SF454">
    <property type="entry name" value="RIBONUCLEASE H"/>
    <property type="match status" value="1"/>
</dbReference>
<evidence type="ECO:0000256" key="1">
    <source>
        <dbReference type="ARBA" id="ARBA00010879"/>
    </source>
</evidence>
<evidence type="ECO:0000256" key="3">
    <source>
        <dbReference type="SAM" id="MobiDB-lite"/>
    </source>
</evidence>
<dbReference type="PANTHER" id="PTHR24559">
    <property type="entry name" value="TRANSPOSON TY3-I GAG-POL POLYPROTEIN"/>
    <property type="match status" value="1"/>
</dbReference>
<proteinExistence type="inferred from homology"/>
<evidence type="ECO:0000313" key="6">
    <source>
        <dbReference type="Proteomes" id="UP001239994"/>
    </source>
</evidence>
<dbReference type="InterPro" id="IPR000477">
    <property type="entry name" value="RT_dom"/>
</dbReference>
<dbReference type="InterPro" id="IPR043128">
    <property type="entry name" value="Rev_trsase/Diguanyl_cyclase"/>
</dbReference>
<feature type="domain" description="Reverse transcriptase" evidence="4">
    <location>
        <begin position="183"/>
        <end position="299"/>
    </location>
</feature>
<protein>
    <recommendedName>
        <fullName evidence="2">ribonuclease H</fullName>
        <ecNumber evidence="2">3.1.26.4</ecNumber>
    </recommendedName>
</protein>
<dbReference type="SUPFAM" id="SSF56672">
    <property type="entry name" value="DNA/RNA polymerases"/>
    <property type="match status" value="1"/>
</dbReference>